<dbReference type="GO" id="GO:0006099">
    <property type="term" value="P:tricarboxylic acid cycle"/>
    <property type="evidence" value="ECO:0007669"/>
    <property type="project" value="UniProtKB-KW"/>
</dbReference>
<dbReference type="Pfam" id="PF01274">
    <property type="entry name" value="MS_TIM-barrel"/>
    <property type="match status" value="1"/>
</dbReference>
<dbReference type="eggNOG" id="COG2225">
    <property type="taxonomic scope" value="Bacteria"/>
</dbReference>
<evidence type="ECO:0000256" key="6">
    <source>
        <dbReference type="ARBA" id="ARBA00047918"/>
    </source>
</evidence>
<evidence type="ECO:0000313" key="10">
    <source>
        <dbReference type="EMBL" id="AFZ65755.1"/>
    </source>
</evidence>
<keyword evidence="4" id="KW-0816">Tricarboxylic acid cycle</keyword>
<dbReference type="InterPro" id="IPR044856">
    <property type="entry name" value="Malate_synth_C_sf"/>
</dbReference>
<dbReference type="GO" id="GO:0004474">
    <property type="term" value="F:malate synthase activity"/>
    <property type="evidence" value="ECO:0007669"/>
    <property type="project" value="UniProtKB-EC"/>
</dbReference>
<evidence type="ECO:0000256" key="1">
    <source>
        <dbReference type="ARBA" id="ARBA00006394"/>
    </source>
</evidence>
<dbReference type="EMBL" id="CP003382">
    <property type="protein sequence ID" value="AFZ65755.1"/>
    <property type="molecule type" value="Genomic_DNA"/>
</dbReference>
<gene>
    <name evidence="10" type="ordered locus">Deipe_0151</name>
</gene>
<evidence type="ECO:0000259" key="8">
    <source>
        <dbReference type="Pfam" id="PF01274"/>
    </source>
</evidence>
<dbReference type="Pfam" id="PF20659">
    <property type="entry name" value="MS_C"/>
    <property type="match status" value="1"/>
</dbReference>
<accession>K9ZYC2</accession>
<dbReference type="KEGG" id="dpd:Deipe_0151"/>
<organism evidence="10 11">
    <name type="scientific">Deinococcus peraridilitoris (strain DSM 19664 / LMG 22246 / CIP 109416 / KR-200)</name>
    <dbReference type="NCBI Taxonomy" id="937777"/>
    <lineage>
        <taxon>Bacteria</taxon>
        <taxon>Thermotogati</taxon>
        <taxon>Deinococcota</taxon>
        <taxon>Deinococci</taxon>
        <taxon>Deinococcales</taxon>
        <taxon>Deinococcaceae</taxon>
        <taxon>Deinococcus</taxon>
    </lineage>
</organism>
<evidence type="ECO:0000256" key="2">
    <source>
        <dbReference type="ARBA" id="ARBA00012636"/>
    </source>
</evidence>
<dbReference type="PANTHER" id="PTHR42902:SF1">
    <property type="entry name" value="MALATE SYNTHASE 1-RELATED"/>
    <property type="match status" value="1"/>
</dbReference>
<evidence type="ECO:0000259" key="9">
    <source>
        <dbReference type="Pfam" id="PF20659"/>
    </source>
</evidence>
<feature type="active site" description="Proton donor" evidence="7">
    <location>
        <position position="389"/>
    </location>
</feature>
<dbReference type="SUPFAM" id="SSF51645">
    <property type="entry name" value="Malate synthase G"/>
    <property type="match status" value="1"/>
</dbReference>
<feature type="domain" description="Malate synthase C-terminal" evidence="9">
    <location>
        <begin position="360"/>
        <end position="430"/>
    </location>
</feature>
<dbReference type="RefSeq" id="WP_015234066.1">
    <property type="nucleotide sequence ID" value="NC_019793.1"/>
</dbReference>
<dbReference type="PANTHER" id="PTHR42902">
    <property type="entry name" value="MALATE SYNTHASE"/>
    <property type="match status" value="1"/>
</dbReference>
<feature type="domain" description="Malate synthase TIM barrel" evidence="8">
    <location>
        <begin position="119"/>
        <end position="331"/>
    </location>
</feature>
<evidence type="ECO:0000256" key="5">
    <source>
        <dbReference type="ARBA" id="ARBA00022679"/>
    </source>
</evidence>
<dbReference type="EC" id="2.3.3.9" evidence="2"/>
<dbReference type="GO" id="GO:0005737">
    <property type="term" value="C:cytoplasm"/>
    <property type="evidence" value="ECO:0007669"/>
    <property type="project" value="TreeGrafter"/>
</dbReference>
<dbReference type="Proteomes" id="UP000010467">
    <property type="component" value="Chromosome"/>
</dbReference>
<dbReference type="GO" id="GO:0006097">
    <property type="term" value="P:glyoxylate cycle"/>
    <property type="evidence" value="ECO:0007669"/>
    <property type="project" value="UniProtKB-KW"/>
</dbReference>
<keyword evidence="11" id="KW-1185">Reference proteome</keyword>
<dbReference type="Gene3D" id="1.20.1220.12">
    <property type="entry name" value="Malate synthase, domain III"/>
    <property type="match status" value="1"/>
</dbReference>
<dbReference type="PATRIC" id="fig|937777.3.peg.161"/>
<sequence>MTPGLLEDQLDSKSLGLYAALHREFYGIWRALSTVEDSEARSLNLPEDWQLPPVPDELRGRTVELVVTAGDDATLREGLVLNVDAVMLDFDDTFSPTRAGVLRAYAHLRDLSHLEGTPLMLRPRPHYLPEFSFRFTGETVIASLLDLSVFLAHHRHRSPLYLYLPKLERPAEARFWNQVLRRAEELLSLPSGTVRPCLQIETWSGAQLAEEMLFELRERAYGLNAGRWDYVFSLVKHLGQEAGPVLPERARLGMDQPCMQAYARLLPSVCVRRGGRAVGGSAALAPDPQDPQAALSAVTQDKRREVAYGYQAAWAGLPSLIPAVREAFSREPPQARGAQGAGPEELSAFPPVTSVPLAAVREALGIALDYFAAWHAGLGVIVREGRIEDTATAELARAQLWQWVHHRVRLTEGGTLSPQRYRELREEHAQEKSFAGELLDTLVLADTCADYFPLVAARLRGWEI</sequence>
<name>K9ZYC2_DEIPD</name>
<feature type="active site" description="Proton acceptor" evidence="7">
    <location>
        <position position="122"/>
    </location>
</feature>
<evidence type="ECO:0000256" key="3">
    <source>
        <dbReference type="ARBA" id="ARBA00022435"/>
    </source>
</evidence>
<protein>
    <recommendedName>
        <fullName evidence="2">malate synthase</fullName>
        <ecNumber evidence="2">2.3.3.9</ecNumber>
    </recommendedName>
</protein>
<reference evidence="11" key="1">
    <citation type="submission" date="2012-03" db="EMBL/GenBank/DDBJ databases">
        <title>Complete sequence of chromosome of Deinococcus peraridilitoris DSM 19664.</title>
        <authorList>
            <person name="Lucas S."/>
            <person name="Copeland A."/>
            <person name="Lapidus A."/>
            <person name="Glavina del Rio T."/>
            <person name="Dalin E."/>
            <person name="Tice H."/>
            <person name="Bruce D."/>
            <person name="Goodwin L."/>
            <person name="Pitluck S."/>
            <person name="Peters L."/>
            <person name="Mikhailova N."/>
            <person name="Lu M."/>
            <person name="Kyrpides N."/>
            <person name="Mavromatis K."/>
            <person name="Ivanova N."/>
            <person name="Brettin T."/>
            <person name="Detter J.C."/>
            <person name="Han C."/>
            <person name="Larimer F."/>
            <person name="Land M."/>
            <person name="Hauser L."/>
            <person name="Markowitz V."/>
            <person name="Cheng J.-F."/>
            <person name="Hugenholtz P."/>
            <person name="Woyke T."/>
            <person name="Wu D."/>
            <person name="Pukall R."/>
            <person name="Steenblock K."/>
            <person name="Brambilla E."/>
            <person name="Klenk H.-P."/>
            <person name="Eisen J.A."/>
        </authorList>
    </citation>
    <scope>NUCLEOTIDE SEQUENCE [LARGE SCALE GENOMIC DNA]</scope>
    <source>
        <strain evidence="11">DSM 19664 / LMG 22246 / CIP 109416 / KR-200</strain>
    </source>
</reference>
<proteinExistence type="inferred from homology"/>
<dbReference type="OrthoDB" id="9768429at2"/>
<dbReference type="InterPro" id="IPR046363">
    <property type="entry name" value="MS_N_TIM-barrel_dom"/>
</dbReference>
<keyword evidence="3" id="KW-0329">Glyoxylate bypass</keyword>
<dbReference type="InterPro" id="IPR006252">
    <property type="entry name" value="Malate_synthA"/>
</dbReference>
<dbReference type="InterPro" id="IPR048355">
    <property type="entry name" value="MS_C"/>
</dbReference>
<evidence type="ECO:0000256" key="7">
    <source>
        <dbReference type="PIRSR" id="PIRSR601465-50"/>
    </source>
</evidence>
<dbReference type="AlphaFoldDB" id="K9ZYC2"/>
<keyword evidence="5" id="KW-0808">Transferase</keyword>
<dbReference type="STRING" id="937777.Deipe_0151"/>
<dbReference type="HOGENOM" id="CLU_590149_0_0_0"/>
<evidence type="ECO:0000313" key="11">
    <source>
        <dbReference type="Proteomes" id="UP000010467"/>
    </source>
</evidence>
<dbReference type="InterPro" id="IPR001465">
    <property type="entry name" value="Malate_synthase_TIM"/>
</dbReference>
<evidence type="ECO:0000256" key="4">
    <source>
        <dbReference type="ARBA" id="ARBA00022532"/>
    </source>
</evidence>
<comment type="similarity">
    <text evidence="1">Belongs to the malate synthase family.</text>
</comment>
<dbReference type="InterPro" id="IPR011076">
    <property type="entry name" value="Malate_synth_sf"/>
</dbReference>
<dbReference type="Gene3D" id="3.20.20.360">
    <property type="entry name" value="Malate synthase, domain 3"/>
    <property type="match status" value="1"/>
</dbReference>
<comment type="catalytic activity">
    <reaction evidence="6">
        <text>glyoxylate + acetyl-CoA + H2O = (S)-malate + CoA + H(+)</text>
        <dbReference type="Rhea" id="RHEA:18181"/>
        <dbReference type="ChEBI" id="CHEBI:15377"/>
        <dbReference type="ChEBI" id="CHEBI:15378"/>
        <dbReference type="ChEBI" id="CHEBI:15589"/>
        <dbReference type="ChEBI" id="CHEBI:36655"/>
        <dbReference type="ChEBI" id="CHEBI:57287"/>
        <dbReference type="ChEBI" id="CHEBI:57288"/>
        <dbReference type="EC" id="2.3.3.9"/>
    </reaction>
</comment>